<keyword evidence="11" id="KW-1185">Reference proteome</keyword>
<dbReference type="SMART" id="SM00397">
    <property type="entry name" value="t_SNARE"/>
    <property type="match status" value="1"/>
</dbReference>
<keyword evidence="4 8" id="KW-1133">Transmembrane helix</keyword>
<evidence type="ECO:0000313" key="10">
    <source>
        <dbReference type="EMBL" id="AIN97343.1"/>
    </source>
</evidence>
<dbReference type="RefSeq" id="XP_010697996.1">
    <property type="nucleotide sequence ID" value="XM_010699694.1"/>
</dbReference>
<evidence type="ECO:0000256" key="8">
    <source>
        <dbReference type="SAM" id="Phobius"/>
    </source>
</evidence>
<dbReference type="OrthoDB" id="19261at2759"/>
<protein>
    <submittedName>
        <fullName evidence="10">Qb-SNARE protein, putative</fullName>
    </submittedName>
</protein>
<evidence type="ECO:0000256" key="1">
    <source>
        <dbReference type="ARBA" id="ARBA00004167"/>
    </source>
</evidence>
<feature type="region of interest" description="Disordered" evidence="7">
    <location>
        <begin position="26"/>
        <end position="46"/>
    </location>
</feature>
<dbReference type="PROSITE" id="PS50192">
    <property type="entry name" value="T_SNARE"/>
    <property type="match status" value="1"/>
</dbReference>
<feature type="coiled-coil region" evidence="6">
    <location>
        <begin position="265"/>
        <end position="292"/>
    </location>
</feature>
<organism evidence="10 11">
    <name type="scientific">Leishmania panamensis</name>
    <dbReference type="NCBI Taxonomy" id="5679"/>
    <lineage>
        <taxon>Eukaryota</taxon>
        <taxon>Discoba</taxon>
        <taxon>Euglenozoa</taxon>
        <taxon>Kinetoplastea</taxon>
        <taxon>Metakinetoplastina</taxon>
        <taxon>Trypanosomatida</taxon>
        <taxon>Trypanosomatidae</taxon>
        <taxon>Leishmaniinae</taxon>
        <taxon>Leishmania</taxon>
        <taxon>Leishmania guyanensis species complex</taxon>
    </lineage>
</organism>
<feature type="domain" description="T-SNARE coiled-coil homology" evidence="9">
    <location>
        <begin position="227"/>
        <end position="289"/>
    </location>
</feature>
<gene>
    <name evidence="10" type="ORF">LPMP_190010</name>
</gene>
<reference evidence="10 11" key="1">
    <citation type="journal article" date="2015" name="Sci. Rep.">
        <title>The genome of Leishmania panamensis: insights into genomics of the L. (Viannia) subgenus.</title>
        <authorList>
            <person name="Llanes A."/>
            <person name="Restrepo C.M."/>
            <person name="Vecchio G.D."/>
            <person name="Anguizola F.J."/>
            <person name="Lleonart R."/>
        </authorList>
    </citation>
    <scope>NUCLEOTIDE SEQUENCE [LARGE SCALE GENOMIC DNA]</scope>
    <source>
        <strain evidence="10 11">MHOM/PA/94/PSC-1</strain>
    </source>
</reference>
<dbReference type="VEuPathDB" id="TriTrypDB:LPAL13_190008100"/>
<accession>A0A088RN31</accession>
<dbReference type="VEuPathDB" id="TriTrypDB:LPMP_190010"/>
<dbReference type="AlphaFoldDB" id="A0A088RN31"/>
<evidence type="ECO:0000259" key="9">
    <source>
        <dbReference type="PROSITE" id="PS50192"/>
    </source>
</evidence>
<dbReference type="EMBL" id="CP009388">
    <property type="protein sequence ID" value="AIN97343.1"/>
    <property type="molecule type" value="Genomic_DNA"/>
</dbReference>
<dbReference type="Proteomes" id="UP000063063">
    <property type="component" value="Chromosome 19"/>
</dbReference>
<dbReference type="GO" id="GO:0005737">
    <property type="term" value="C:cytoplasm"/>
    <property type="evidence" value="ECO:0007669"/>
    <property type="project" value="UniProtKB-ARBA"/>
</dbReference>
<evidence type="ECO:0000256" key="5">
    <source>
        <dbReference type="ARBA" id="ARBA00023136"/>
    </source>
</evidence>
<keyword evidence="3 8" id="KW-0812">Transmembrane</keyword>
<comment type="subcellular location">
    <subcellularLocation>
        <location evidence="1">Membrane</location>
        <topology evidence="1">Single-pass membrane protein</topology>
    </subcellularLocation>
</comment>
<keyword evidence="5 8" id="KW-0472">Membrane</keyword>
<evidence type="ECO:0000256" key="3">
    <source>
        <dbReference type="ARBA" id="ARBA00022692"/>
    </source>
</evidence>
<evidence type="ECO:0000256" key="2">
    <source>
        <dbReference type="ARBA" id="ARBA00022448"/>
    </source>
</evidence>
<evidence type="ECO:0000256" key="4">
    <source>
        <dbReference type="ARBA" id="ARBA00022989"/>
    </source>
</evidence>
<dbReference type="PANTHER" id="PTHR12791">
    <property type="entry name" value="GOLGI SNARE BET1-RELATED"/>
    <property type="match status" value="1"/>
</dbReference>
<dbReference type="CDD" id="cd15841">
    <property type="entry name" value="SNARE_Qc"/>
    <property type="match status" value="1"/>
</dbReference>
<dbReference type="eggNOG" id="ENOG502QWNJ">
    <property type="taxonomic scope" value="Eukaryota"/>
</dbReference>
<name>A0A088RN31_LEIPA</name>
<dbReference type="GeneID" id="22574055"/>
<dbReference type="Gene3D" id="1.20.5.110">
    <property type="match status" value="1"/>
</dbReference>
<evidence type="ECO:0000313" key="11">
    <source>
        <dbReference type="Proteomes" id="UP000063063"/>
    </source>
</evidence>
<evidence type="ECO:0000256" key="6">
    <source>
        <dbReference type="SAM" id="Coils"/>
    </source>
</evidence>
<feature type="transmembrane region" description="Helical" evidence="8">
    <location>
        <begin position="298"/>
        <end position="319"/>
    </location>
</feature>
<dbReference type="SUPFAM" id="SSF58038">
    <property type="entry name" value="SNARE fusion complex"/>
    <property type="match status" value="1"/>
</dbReference>
<keyword evidence="2" id="KW-0813">Transport</keyword>
<dbReference type="GO" id="GO:0016020">
    <property type="term" value="C:membrane"/>
    <property type="evidence" value="ECO:0007669"/>
    <property type="project" value="UniProtKB-SubCell"/>
</dbReference>
<feature type="region of interest" description="Disordered" evidence="7">
    <location>
        <begin position="187"/>
        <end position="217"/>
    </location>
</feature>
<evidence type="ECO:0000256" key="7">
    <source>
        <dbReference type="SAM" id="MobiDB-lite"/>
    </source>
</evidence>
<keyword evidence="6" id="KW-0175">Coiled coil</keyword>
<dbReference type="KEGG" id="lpan:LPMP_190010"/>
<sequence>MEYIPNTDGLMRSTLRDTIRRLHRVRAKAGASDERENQESSGDPFQDLTNAFIQAATRTKNNINERNEGCRQHGQDHMAIQQSNEIRKDLRQMEGTLVELRKLVDEAEHRLAKENRKKKPKASKVQLLERNYEGRRSQYDNCVTALQNLQNMDAQRIEVDKGQINTAEEMQLGKRAQLRQQLLGMRRKDNGNGETLGPGDVELVDNTTGGGRLQDNETTKEQMQTIAAHDAKIEAGLSRLKEGVGRLHDLAIQIGAQIDIQNEMLDKSEQTMDKNTQQLRAVERRLKKFIKETRPMNCFLYLCCVTLIIALVGFFLVQFQVI</sequence>
<feature type="coiled-coil region" evidence="6">
    <location>
        <begin position="83"/>
        <end position="117"/>
    </location>
</feature>
<dbReference type="GO" id="GO:0012505">
    <property type="term" value="C:endomembrane system"/>
    <property type="evidence" value="ECO:0007669"/>
    <property type="project" value="UniProtKB-ARBA"/>
</dbReference>
<dbReference type="InterPro" id="IPR000727">
    <property type="entry name" value="T_SNARE_dom"/>
</dbReference>
<proteinExistence type="predicted"/>